<keyword evidence="6" id="KW-0998">Cell outer membrane</keyword>
<evidence type="ECO:0000256" key="7">
    <source>
        <dbReference type="ARBA" id="ARBA00023288"/>
    </source>
</evidence>
<evidence type="ECO:0000256" key="9">
    <source>
        <dbReference type="SAM" id="MobiDB-lite"/>
    </source>
</evidence>
<dbReference type="InterPro" id="IPR050330">
    <property type="entry name" value="Bact_OuterMem_StrucFunc"/>
</dbReference>
<dbReference type="InterPro" id="IPR014169">
    <property type="entry name" value="Pal_lipo_C"/>
</dbReference>
<feature type="region of interest" description="Disordered" evidence="9">
    <location>
        <begin position="27"/>
        <end position="48"/>
    </location>
</feature>
<evidence type="ECO:0000256" key="4">
    <source>
        <dbReference type="ARBA" id="ARBA00023136"/>
    </source>
</evidence>
<dbReference type="GO" id="GO:0009279">
    <property type="term" value="C:cell outer membrane"/>
    <property type="evidence" value="ECO:0007669"/>
    <property type="project" value="UniProtKB-SubCell"/>
</dbReference>
<dbReference type="Pfam" id="PF00691">
    <property type="entry name" value="OmpA"/>
    <property type="match status" value="1"/>
</dbReference>
<proteinExistence type="inferred from homology"/>
<dbReference type="AlphaFoldDB" id="A0A5J4L3X8"/>
<evidence type="ECO:0000256" key="6">
    <source>
        <dbReference type="ARBA" id="ARBA00023237"/>
    </source>
</evidence>
<keyword evidence="4" id="KW-0472">Membrane</keyword>
<evidence type="ECO:0000256" key="8">
    <source>
        <dbReference type="ARBA" id="ARBA00023306"/>
    </source>
</evidence>
<accession>A0A5J4L3X8</accession>
<dbReference type="PROSITE" id="PS51257">
    <property type="entry name" value="PROKAR_LIPOPROTEIN"/>
    <property type="match status" value="1"/>
</dbReference>
<gene>
    <name evidence="11" type="ORF">A45J_1316</name>
</gene>
<evidence type="ECO:0000256" key="1">
    <source>
        <dbReference type="ARBA" id="ARBA00004442"/>
    </source>
</evidence>
<dbReference type="CDD" id="cd07185">
    <property type="entry name" value="OmpA_C-like"/>
    <property type="match status" value="1"/>
</dbReference>
<keyword evidence="8" id="KW-0131">Cell cycle</keyword>
<organism evidence="11">
    <name type="scientific">hot springs metagenome</name>
    <dbReference type="NCBI Taxonomy" id="433727"/>
    <lineage>
        <taxon>unclassified sequences</taxon>
        <taxon>metagenomes</taxon>
        <taxon>ecological metagenomes</taxon>
    </lineage>
</organism>
<evidence type="ECO:0000256" key="2">
    <source>
        <dbReference type="ARBA" id="ARBA00022618"/>
    </source>
</evidence>
<dbReference type="EMBL" id="BLAB01000001">
    <property type="protein sequence ID" value="GER93570.1"/>
    <property type="molecule type" value="Genomic_DNA"/>
</dbReference>
<protein>
    <submittedName>
        <fullName evidence="11">Peptidoglycan-associated lipoprotein</fullName>
    </submittedName>
</protein>
<dbReference type="SUPFAM" id="SSF103088">
    <property type="entry name" value="OmpA-like"/>
    <property type="match status" value="1"/>
</dbReference>
<keyword evidence="5" id="KW-0564">Palmitate</keyword>
<comment type="caution">
    <text evidence="11">The sequence shown here is derived from an EMBL/GenBank/DDBJ whole genome shotgun (WGS) entry which is preliminary data.</text>
</comment>
<dbReference type="HAMAP" id="MF_02204">
    <property type="entry name" value="Pal"/>
    <property type="match status" value="1"/>
</dbReference>
<keyword evidence="7 11" id="KW-0449">Lipoprotein</keyword>
<dbReference type="PANTHER" id="PTHR30329:SF21">
    <property type="entry name" value="LIPOPROTEIN YIAD-RELATED"/>
    <property type="match status" value="1"/>
</dbReference>
<dbReference type="PROSITE" id="PS51123">
    <property type="entry name" value="OMPA_2"/>
    <property type="match status" value="1"/>
</dbReference>
<evidence type="ECO:0000256" key="5">
    <source>
        <dbReference type="ARBA" id="ARBA00023139"/>
    </source>
</evidence>
<dbReference type="NCBIfam" id="TIGR02802">
    <property type="entry name" value="Pal_lipo"/>
    <property type="match status" value="1"/>
</dbReference>
<keyword evidence="3" id="KW-0732">Signal</keyword>
<sequence length="195" mass="22252">MKRTYISILIILAIIMISGCAQRKIAGAPEQPTEQPNITKTEDRKTTTDTAITKEPMRESITEKQIAKTQPSEAQPSVKELQTQIQDIHFDFDRYDIREDAKPILKEVSTILLKNKNIKVIIEGHCDERGTNEYNLGLGDRRANSTKEYLISLGIPSSKIETISYGEEKPICTKQTEECWAKNRRAHFVFIEEGR</sequence>
<evidence type="ECO:0000259" key="10">
    <source>
        <dbReference type="PROSITE" id="PS51123"/>
    </source>
</evidence>
<dbReference type="PRINTS" id="PR01021">
    <property type="entry name" value="OMPADOMAIN"/>
</dbReference>
<dbReference type="GO" id="GO:0051301">
    <property type="term" value="P:cell division"/>
    <property type="evidence" value="ECO:0007669"/>
    <property type="project" value="UniProtKB-KW"/>
</dbReference>
<evidence type="ECO:0000313" key="11">
    <source>
        <dbReference type="EMBL" id="GER93570.1"/>
    </source>
</evidence>
<dbReference type="PANTHER" id="PTHR30329">
    <property type="entry name" value="STATOR ELEMENT OF FLAGELLAR MOTOR COMPLEX"/>
    <property type="match status" value="1"/>
</dbReference>
<reference evidence="11" key="1">
    <citation type="submission" date="2019-10" db="EMBL/GenBank/DDBJ databases">
        <title>Metagenomic sequencing of thiosulfate-disproportionating enrichment culture.</title>
        <authorList>
            <person name="Umezawa K."/>
            <person name="Kojima H."/>
            <person name="Fukui M."/>
        </authorList>
    </citation>
    <scope>NUCLEOTIDE SEQUENCE</scope>
    <source>
        <strain evidence="11">45J</strain>
    </source>
</reference>
<dbReference type="InterPro" id="IPR006664">
    <property type="entry name" value="OMP_bac"/>
</dbReference>
<dbReference type="InterPro" id="IPR039001">
    <property type="entry name" value="Pal"/>
</dbReference>
<evidence type="ECO:0000256" key="3">
    <source>
        <dbReference type="ARBA" id="ARBA00022729"/>
    </source>
</evidence>
<dbReference type="InterPro" id="IPR036737">
    <property type="entry name" value="OmpA-like_sf"/>
</dbReference>
<dbReference type="Gene3D" id="3.30.1330.60">
    <property type="entry name" value="OmpA-like domain"/>
    <property type="match status" value="1"/>
</dbReference>
<keyword evidence="2" id="KW-0132">Cell division</keyword>
<dbReference type="InterPro" id="IPR006665">
    <property type="entry name" value="OmpA-like"/>
</dbReference>
<feature type="domain" description="OmpA-like" evidence="10">
    <location>
        <begin position="77"/>
        <end position="194"/>
    </location>
</feature>
<comment type="subcellular location">
    <subcellularLocation>
        <location evidence="1">Cell outer membrane</location>
    </subcellularLocation>
</comment>
<name>A0A5J4L3X8_9ZZZZ</name>